<keyword evidence="4" id="KW-1185">Reference proteome</keyword>
<dbReference type="RefSeq" id="XP_040861873.1">
    <property type="nucleotide sequence ID" value="XM_041005939.1"/>
</dbReference>
<feature type="chain" id="PRO_5014521721" description="EGF-like domain-containing protein" evidence="1">
    <location>
        <begin position="21"/>
        <end position="156"/>
    </location>
</feature>
<accession>A0A0R0HYK6</accession>
<keyword evidence="1" id="KW-0732">Signal</keyword>
<dbReference type="Gramene" id="KRH35472">
    <property type="protein sequence ID" value="KRH35472"/>
    <property type="gene ID" value="GLYMA_10G244800"/>
</dbReference>
<dbReference type="EMBL" id="CM000843">
    <property type="protein sequence ID" value="KRH35472.1"/>
    <property type="molecule type" value="Genomic_DNA"/>
</dbReference>
<evidence type="ECO:0008006" key="5">
    <source>
        <dbReference type="Google" id="ProtNLM"/>
    </source>
</evidence>
<proteinExistence type="predicted"/>
<reference evidence="2 3" key="1">
    <citation type="journal article" date="2010" name="Nature">
        <title>Genome sequence of the palaeopolyploid soybean.</title>
        <authorList>
            <person name="Schmutz J."/>
            <person name="Cannon S.B."/>
            <person name="Schlueter J."/>
            <person name="Ma J."/>
            <person name="Mitros T."/>
            <person name="Nelson W."/>
            <person name="Hyten D.L."/>
            <person name="Song Q."/>
            <person name="Thelen J.J."/>
            <person name="Cheng J."/>
            <person name="Xu D."/>
            <person name="Hellsten U."/>
            <person name="May G.D."/>
            <person name="Yu Y."/>
            <person name="Sakurai T."/>
            <person name="Umezawa T."/>
            <person name="Bhattacharyya M.K."/>
            <person name="Sandhu D."/>
            <person name="Valliyodan B."/>
            <person name="Lindquist E."/>
            <person name="Peto M."/>
            <person name="Grant D."/>
            <person name="Shu S."/>
            <person name="Goodstein D."/>
            <person name="Barry K."/>
            <person name="Futrell-Griggs M."/>
            <person name="Abernathy B."/>
            <person name="Du J."/>
            <person name="Tian Z."/>
            <person name="Zhu L."/>
            <person name="Gill N."/>
            <person name="Joshi T."/>
            <person name="Libault M."/>
            <person name="Sethuraman A."/>
            <person name="Zhang X.-C."/>
            <person name="Shinozaki K."/>
            <person name="Nguyen H.T."/>
            <person name="Wing R.A."/>
            <person name="Cregan P."/>
            <person name="Specht J."/>
            <person name="Grimwood J."/>
            <person name="Rokhsar D."/>
            <person name="Stacey G."/>
            <person name="Shoemaker R.C."/>
            <person name="Jackson S.A."/>
        </authorList>
    </citation>
    <scope>NUCLEOTIDE SEQUENCE</scope>
    <source>
        <strain evidence="3">cv. Williams 82</strain>
        <tissue evidence="2">Callus</tissue>
    </source>
</reference>
<reference evidence="2" key="3">
    <citation type="submission" date="2018-07" db="EMBL/GenBank/DDBJ databases">
        <title>WGS assembly of Glycine max.</title>
        <authorList>
            <person name="Schmutz J."/>
            <person name="Cannon S."/>
            <person name="Schlueter J."/>
            <person name="Ma J."/>
            <person name="Mitros T."/>
            <person name="Nelson W."/>
            <person name="Hyten D."/>
            <person name="Song Q."/>
            <person name="Thelen J."/>
            <person name="Cheng J."/>
            <person name="Xu D."/>
            <person name="Hellsten U."/>
            <person name="May G."/>
            <person name="Yu Y."/>
            <person name="Sakurai T."/>
            <person name="Umezawa T."/>
            <person name="Bhattacharyya M."/>
            <person name="Sandhu D."/>
            <person name="Valliyodan B."/>
            <person name="Lindquist E."/>
            <person name="Peto M."/>
            <person name="Grant D."/>
            <person name="Shu S."/>
            <person name="Goodstein D."/>
            <person name="Barry K."/>
            <person name="Futrell-Griggs M."/>
            <person name="Abernathy B."/>
            <person name="Du J."/>
            <person name="Tian Z."/>
            <person name="Zhu L."/>
            <person name="Gill N."/>
            <person name="Joshi T."/>
            <person name="Libault M."/>
            <person name="Sethuraman A."/>
            <person name="Zhang X."/>
            <person name="Shinozaki K."/>
            <person name="Nguyen H."/>
            <person name="Wing R."/>
            <person name="Cregan P."/>
            <person name="Specht J."/>
            <person name="Grimwood J."/>
            <person name="Rokhsar D."/>
            <person name="Stacey G."/>
            <person name="Shoemaker R."/>
            <person name="Jackson S."/>
        </authorList>
    </citation>
    <scope>NUCLEOTIDE SEQUENCE</scope>
    <source>
        <tissue evidence="2">Callus</tissue>
    </source>
</reference>
<evidence type="ECO:0000313" key="2">
    <source>
        <dbReference type="EMBL" id="KRH35472.1"/>
    </source>
</evidence>
<dbReference type="ExpressionAtlas" id="A0A0R0HYK6">
    <property type="expression patterns" value="baseline and differential"/>
</dbReference>
<dbReference type="Proteomes" id="UP000008827">
    <property type="component" value="Chromosome 10"/>
</dbReference>
<protein>
    <recommendedName>
        <fullName evidence="5">EGF-like domain-containing protein</fullName>
    </recommendedName>
</protein>
<dbReference type="AlphaFoldDB" id="A0A0R0HYK6"/>
<evidence type="ECO:0000256" key="1">
    <source>
        <dbReference type="SAM" id="SignalP"/>
    </source>
</evidence>
<feature type="signal peptide" evidence="1">
    <location>
        <begin position="1"/>
        <end position="20"/>
    </location>
</feature>
<dbReference type="PANTHER" id="PTHR33881:SF7">
    <property type="entry name" value="NEUROGENIC LOCUS NOTCH-LIKE PROTEIN"/>
    <property type="match status" value="1"/>
</dbReference>
<dbReference type="EnsemblPlants" id="KRH35472">
    <property type="protein sequence ID" value="KRH35472"/>
    <property type="gene ID" value="GLYMA_10G244800"/>
</dbReference>
<name>A0A0R0HYK6_SOYBN</name>
<dbReference type="PANTHER" id="PTHR33881">
    <property type="entry name" value="NEUROGENIC LOCUS NOTCH-LIKE PROTEIN"/>
    <property type="match status" value="1"/>
</dbReference>
<reference evidence="3" key="2">
    <citation type="submission" date="2018-02" db="UniProtKB">
        <authorList>
            <consortium name="EnsemblPlants"/>
        </authorList>
    </citation>
    <scope>IDENTIFICATION</scope>
    <source>
        <strain evidence="3">Williams 82</strain>
    </source>
</reference>
<gene>
    <name evidence="3" type="primary">LOC100816071</name>
    <name evidence="2" type="ORF">GLYMA_10G244800</name>
</gene>
<dbReference type="GeneID" id="100816071"/>
<sequence>MAFASAIAFLLLHTLSSVRSDFLSPLSPLVAPLYGTMDSSCSNAPAPAQQERKANESIFDACHWVDCGGGSCNKTSLFSYSCNCDAGYYNLLNATALPCFRECAIGFGCSNLGISMTNSSTASPPPPLNENASLILKGSSPWLLVLIIFIANMQLQ</sequence>
<organism evidence="2">
    <name type="scientific">Glycine max</name>
    <name type="common">Soybean</name>
    <name type="synonym">Glycine hispida</name>
    <dbReference type="NCBI Taxonomy" id="3847"/>
    <lineage>
        <taxon>Eukaryota</taxon>
        <taxon>Viridiplantae</taxon>
        <taxon>Streptophyta</taxon>
        <taxon>Embryophyta</taxon>
        <taxon>Tracheophyta</taxon>
        <taxon>Spermatophyta</taxon>
        <taxon>Magnoliopsida</taxon>
        <taxon>eudicotyledons</taxon>
        <taxon>Gunneridae</taxon>
        <taxon>Pentapetalae</taxon>
        <taxon>rosids</taxon>
        <taxon>fabids</taxon>
        <taxon>Fabales</taxon>
        <taxon>Fabaceae</taxon>
        <taxon>Papilionoideae</taxon>
        <taxon>50 kb inversion clade</taxon>
        <taxon>NPAAA clade</taxon>
        <taxon>indigoferoid/millettioid clade</taxon>
        <taxon>Phaseoleae</taxon>
        <taxon>Glycine</taxon>
        <taxon>Glycine subgen. Soja</taxon>
    </lineage>
</organism>
<evidence type="ECO:0000313" key="4">
    <source>
        <dbReference type="Proteomes" id="UP000008827"/>
    </source>
</evidence>
<evidence type="ECO:0000313" key="3">
    <source>
        <dbReference type="EnsemblPlants" id="KRH35472"/>
    </source>
</evidence>